<comment type="caution">
    <text evidence="1">The sequence shown here is derived from an EMBL/GenBank/DDBJ whole genome shotgun (WGS) entry which is preliminary data.</text>
</comment>
<organism evidence="1 2">
    <name type="scientific">Dentiscutata heterogama</name>
    <dbReference type="NCBI Taxonomy" id="1316150"/>
    <lineage>
        <taxon>Eukaryota</taxon>
        <taxon>Fungi</taxon>
        <taxon>Fungi incertae sedis</taxon>
        <taxon>Mucoromycota</taxon>
        <taxon>Glomeromycotina</taxon>
        <taxon>Glomeromycetes</taxon>
        <taxon>Diversisporales</taxon>
        <taxon>Gigasporaceae</taxon>
        <taxon>Dentiscutata</taxon>
    </lineage>
</organism>
<reference evidence="1" key="1">
    <citation type="submission" date="2021-06" db="EMBL/GenBank/DDBJ databases">
        <authorList>
            <person name="Kallberg Y."/>
            <person name="Tangrot J."/>
            <person name="Rosling A."/>
        </authorList>
    </citation>
    <scope>NUCLEOTIDE SEQUENCE</scope>
    <source>
        <strain evidence="1">IL203A</strain>
    </source>
</reference>
<protein>
    <submittedName>
        <fullName evidence="1">11133_t:CDS:1</fullName>
    </submittedName>
</protein>
<dbReference type="Proteomes" id="UP000789702">
    <property type="component" value="Unassembled WGS sequence"/>
</dbReference>
<sequence>MPLQAQPLNLNLMEEAITKLTEVVNNIMNQNNLPNQNNNRQPNTNSQNAKTQEAIQTLLNLLNPTSPENEAQNFLNIHEEAPYTGLQPGLELTMKGHVKLLKKKKIRLSPQLKHSPLQESCTPRITKSEKASKFEEEETKSKYKEEKPEDQIFSYFEEDESLTLGLSLFSEPVEFDFVSLENWGAHIAWWNLNSNDEYLEEDISDFNIDKPDKDHDFFFKDIEEPSFKLDINLGHTCLVIHKIHTGDAASIRQKPYRTASREREFLEEEIGRMLEESVIQPSDSLWVSPIVLIKQK</sequence>
<dbReference type="EMBL" id="CAJVPU010000459">
    <property type="protein sequence ID" value="CAG8451013.1"/>
    <property type="molecule type" value="Genomic_DNA"/>
</dbReference>
<evidence type="ECO:0000313" key="1">
    <source>
        <dbReference type="EMBL" id="CAG8451013.1"/>
    </source>
</evidence>
<proteinExistence type="predicted"/>
<feature type="non-terminal residue" evidence="1">
    <location>
        <position position="296"/>
    </location>
</feature>
<keyword evidence="2" id="KW-1185">Reference proteome</keyword>
<gene>
    <name evidence="1" type="ORF">DHETER_LOCUS833</name>
</gene>
<evidence type="ECO:0000313" key="2">
    <source>
        <dbReference type="Proteomes" id="UP000789702"/>
    </source>
</evidence>
<accession>A0ACA9K421</accession>
<name>A0ACA9K421_9GLOM</name>